<organism evidence="3 4">
    <name type="scientific">Henriciella mobilis</name>
    <dbReference type="NCBI Taxonomy" id="2305467"/>
    <lineage>
        <taxon>Bacteria</taxon>
        <taxon>Pseudomonadati</taxon>
        <taxon>Pseudomonadota</taxon>
        <taxon>Alphaproteobacteria</taxon>
        <taxon>Hyphomonadales</taxon>
        <taxon>Hyphomonadaceae</taxon>
        <taxon>Henriciella</taxon>
    </lineage>
</organism>
<evidence type="ECO:0000313" key="4">
    <source>
        <dbReference type="Proteomes" id="UP000266385"/>
    </source>
</evidence>
<dbReference type="PANTHER" id="PTHR36698">
    <property type="entry name" value="BLL5892 PROTEIN"/>
    <property type="match status" value="1"/>
</dbReference>
<feature type="domain" description="Mce/MlaD" evidence="2">
    <location>
        <begin position="60"/>
        <end position="135"/>
    </location>
</feature>
<keyword evidence="4" id="KW-1185">Reference proteome</keyword>
<name>A0A399RCZ2_9PROT</name>
<keyword evidence="1" id="KW-0812">Transmembrane</keyword>
<feature type="transmembrane region" description="Helical" evidence="1">
    <location>
        <begin position="27"/>
        <end position="49"/>
    </location>
</feature>
<keyword evidence="1" id="KW-0472">Membrane</keyword>
<proteinExistence type="predicted"/>
<gene>
    <name evidence="3" type="ORF">D1223_13070</name>
</gene>
<dbReference type="InterPro" id="IPR003399">
    <property type="entry name" value="Mce/MlaD"/>
</dbReference>
<dbReference type="Pfam" id="PF02470">
    <property type="entry name" value="MlaD"/>
    <property type="match status" value="1"/>
</dbReference>
<sequence>MAAGVFRWPARPRRCGRSEVMETRANYAMIGAFVIFAVIAGLGFILWLGQSQFNQEYDLYDVVFDGPVSLEEGASVRYIGIKVGEVDRIGIDRNDASKVRARIRIDSETPVKTDSTASIELAGITGVTFVQINAGSPDAPRLTVGPYQEVPVIRSITSPFAELFSGGTEVMGRANVALERFDALLSEENIESVSNILDNIEAVTDLLSGDEAMTEDVASTLAAVKEAADSINEASQAFETLSRNTDGEVVRVGQEISTLIGELETMSEGARKSIEASQGAITAATDVIEGPATDAITDFRLIAQDLRVLIRRLDRVTRELEQNPQGLLRSEPLPYEGDR</sequence>
<evidence type="ECO:0000313" key="3">
    <source>
        <dbReference type="EMBL" id="RIJ28321.1"/>
    </source>
</evidence>
<dbReference type="PANTHER" id="PTHR36698:SF2">
    <property type="entry name" value="MCE_MLAD DOMAIN-CONTAINING PROTEIN"/>
    <property type="match status" value="1"/>
</dbReference>
<evidence type="ECO:0000256" key="1">
    <source>
        <dbReference type="SAM" id="Phobius"/>
    </source>
</evidence>
<evidence type="ECO:0000259" key="2">
    <source>
        <dbReference type="Pfam" id="PF02470"/>
    </source>
</evidence>
<protein>
    <submittedName>
        <fullName evidence="3">MCE family protein</fullName>
    </submittedName>
</protein>
<dbReference type="EMBL" id="QWFX01000013">
    <property type="protein sequence ID" value="RIJ28321.1"/>
    <property type="molecule type" value="Genomic_DNA"/>
</dbReference>
<dbReference type="Proteomes" id="UP000266385">
    <property type="component" value="Unassembled WGS sequence"/>
</dbReference>
<keyword evidence="1" id="KW-1133">Transmembrane helix</keyword>
<accession>A0A399RCZ2</accession>
<comment type="caution">
    <text evidence="3">The sequence shown here is derived from an EMBL/GenBank/DDBJ whole genome shotgun (WGS) entry which is preliminary data.</text>
</comment>
<reference evidence="3 4" key="1">
    <citation type="submission" date="2018-08" db="EMBL/GenBank/DDBJ databases">
        <title>Henriciella mobilis sp. nov., isolated from seawater.</title>
        <authorList>
            <person name="Cheng H."/>
            <person name="Wu Y.-H."/>
            <person name="Xu X.-W."/>
            <person name="Guo L.-L."/>
        </authorList>
    </citation>
    <scope>NUCLEOTIDE SEQUENCE [LARGE SCALE GENOMIC DNA]</scope>
    <source>
        <strain evidence="3 4">JN25</strain>
    </source>
</reference>
<dbReference type="AlphaFoldDB" id="A0A399RCZ2"/>